<name>A0ACC2M077_PERAE</name>
<dbReference type="EMBL" id="CM056813">
    <property type="protein sequence ID" value="KAJ8639161.1"/>
    <property type="molecule type" value="Genomic_DNA"/>
</dbReference>
<protein>
    <submittedName>
        <fullName evidence="1">Uncharacterized protein</fullName>
    </submittedName>
</protein>
<sequence>MPSVPVLSGSNPALSPSIPVFNHSPPDPLVNSIVPNHPLGCSTISNSSPSDPALNTVLLPNSNQPPPPPLLVLKSSSPLPIIHSTSFPTNAPPIPLDQPPIPSQLTLNSITPILQLRPPPIHTPALSLKTTTPKPTPPSLNDLPYDVISVILQKSSTPTIDTSNPFSILDSCTFDDPTLNPSTFARNLQAYSENSTSSYLPPGFEPPIKPSTPLLAEQDFPQEVDQLPTQPSPPSLDPKAQASQVTTGSLVTTNLSLAPAAANNSSTSPIICNAPHSKIHYVNWATITPPKAEGALGIRLISEVNNVSFIKLGWQASTGTQSGLTGSRTVILNFEIFGMQRTLSMAPALGRKFVIWLTTFIKGAPRSSIMVRKSTSGVTPGLKVNPYLIVSLLYISPPIKDYPPYTNQRPGTSVLTFHWKFNSNSLLSFQTSPQMLKSVIQREQDFEKV</sequence>
<proteinExistence type="predicted"/>
<organism evidence="1 2">
    <name type="scientific">Persea americana</name>
    <name type="common">Avocado</name>
    <dbReference type="NCBI Taxonomy" id="3435"/>
    <lineage>
        <taxon>Eukaryota</taxon>
        <taxon>Viridiplantae</taxon>
        <taxon>Streptophyta</taxon>
        <taxon>Embryophyta</taxon>
        <taxon>Tracheophyta</taxon>
        <taxon>Spermatophyta</taxon>
        <taxon>Magnoliopsida</taxon>
        <taxon>Magnoliidae</taxon>
        <taxon>Laurales</taxon>
        <taxon>Lauraceae</taxon>
        <taxon>Persea</taxon>
    </lineage>
</organism>
<accession>A0ACC2M077</accession>
<keyword evidence="2" id="KW-1185">Reference proteome</keyword>
<reference evidence="1 2" key="1">
    <citation type="journal article" date="2022" name="Hortic Res">
        <title>A haplotype resolved chromosomal level avocado genome allows analysis of novel avocado genes.</title>
        <authorList>
            <person name="Nath O."/>
            <person name="Fletcher S.J."/>
            <person name="Hayward A."/>
            <person name="Shaw L.M."/>
            <person name="Masouleh A.K."/>
            <person name="Furtado A."/>
            <person name="Henry R.J."/>
            <person name="Mitter N."/>
        </authorList>
    </citation>
    <scope>NUCLEOTIDE SEQUENCE [LARGE SCALE GENOMIC DNA]</scope>
    <source>
        <strain evidence="2">cv. Hass</strain>
    </source>
</reference>
<evidence type="ECO:0000313" key="2">
    <source>
        <dbReference type="Proteomes" id="UP001234297"/>
    </source>
</evidence>
<dbReference type="Proteomes" id="UP001234297">
    <property type="component" value="Chromosome 5"/>
</dbReference>
<evidence type="ECO:0000313" key="1">
    <source>
        <dbReference type="EMBL" id="KAJ8639161.1"/>
    </source>
</evidence>
<comment type="caution">
    <text evidence="1">The sequence shown here is derived from an EMBL/GenBank/DDBJ whole genome shotgun (WGS) entry which is preliminary data.</text>
</comment>
<gene>
    <name evidence="1" type="ORF">MRB53_015855</name>
</gene>